<evidence type="ECO:0000313" key="1">
    <source>
        <dbReference type="EMBL" id="VYS95185.1"/>
    </source>
</evidence>
<dbReference type="AlphaFoldDB" id="A0A6N2SUK2"/>
<gene>
    <name evidence="1" type="ORF">CNLFYP112_01422</name>
</gene>
<proteinExistence type="predicted"/>
<accession>A0A6N2SUK2</accession>
<organism evidence="1">
    <name type="scientific">[Clostridium] nexile</name>
    <dbReference type="NCBI Taxonomy" id="29361"/>
    <lineage>
        <taxon>Bacteria</taxon>
        <taxon>Bacillati</taxon>
        <taxon>Bacillota</taxon>
        <taxon>Clostridia</taxon>
        <taxon>Lachnospirales</taxon>
        <taxon>Lachnospiraceae</taxon>
        <taxon>Tyzzerella</taxon>
    </lineage>
</organism>
<name>A0A6N2SUK2_9FIRM</name>
<protein>
    <submittedName>
        <fullName evidence="1">Uncharacterized protein</fullName>
    </submittedName>
</protein>
<dbReference type="EMBL" id="CACRTG010000008">
    <property type="protein sequence ID" value="VYS95185.1"/>
    <property type="molecule type" value="Genomic_DNA"/>
</dbReference>
<reference evidence="1" key="1">
    <citation type="submission" date="2019-11" db="EMBL/GenBank/DDBJ databases">
        <authorList>
            <person name="Feng L."/>
        </authorList>
    </citation>
    <scope>NUCLEOTIDE SEQUENCE</scope>
    <source>
        <strain evidence="1">CnexileLFYP112</strain>
    </source>
</reference>
<sequence>MKKQTMQFSVVKENGVVKQIGRSEILQPKIKYDGRQTKWFDDSQLIKKDHDK</sequence>